<evidence type="ECO:0000256" key="1">
    <source>
        <dbReference type="SAM" id="MobiDB-lite"/>
    </source>
</evidence>
<gene>
    <name evidence="3" type="ORF">Anapl_02488</name>
</gene>
<keyword evidence="2" id="KW-1133">Transmembrane helix</keyword>
<protein>
    <submittedName>
        <fullName evidence="3">Uncharacterized protein</fullName>
    </submittedName>
</protein>
<feature type="compositionally biased region" description="Polar residues" evidence="1">
    <location>
        <begin position="333"/>
        <end position="344"/>
    </location>
</feature>
<accession>R0L4W4</accession>
<keyword evidence="4" id="KW-1185">Reference proteome</keyword>
<keyword evidence="2" id="KW-0472">Membrane</keyword>
<sequence>MNFQGKPYARTGVPAANTTYVPGLGTGDLLGCCSHSSCTLVKLQAFIRVQKERVILFAILVTYIGTEILILVTASHRFLLNINNVQSMLTKPELGKAVPIPLSPAVAVASFHSTADVSCWGDEASWACPGDTPVNASDARASLQQLEQGNNGGELMREPKNLCPPLVHLSEVDLFCHCFQAKKNFFTLSVCLIRERSRYNVHLRITSHAPRPCKRPEPFKKEEVEKNQLLCKREKKDLREKKMLCDSDKKSFSLMDSIAESHTLSYSKNSSGALSFQTEESPESSNTELHAISPHQLISLIEQNKRAASNHSYGNLHFSSYIVQKNREGSAANAGSPTDTNASRPHQLPFLASPPPLLSSRVSEVGQPRSPERCRYGCQCTGDAIPAARSHSLVTPVLRVWQAGLQPEGSQLRPSLLQQPGNWERKWHWDGWHLQAHSTLLVGCSPCNATCNGKRNCRISPEMCTAFLGAEEVLNIINELTTMLETSTVTDFIRQPCCKKPVELSGNNPGEISLCCVAVSSLIFVFLQKSHFELTSSVKATLITMSAPRPTQASFEQTEAASHQDEGQAPYTAGRIQLHTASGSRGKERGTLIPPLFLCENVTATCPMPPGSGKNEWPERNKHGDTSTVCREQVKLQIHSMVLPGHPEPGSIVVTQDCILSINLFKQVPRKKDFPTPEKKWMERDHRHLSALSSEDCQHRATSSSITSDACRQLAWLWGMRVFKPSNTHADGVYSAKLVTVLLLSFRCASEMNFSVFLRTDSRFDIG</sequence>
<evidence type="ECO:0000313" key="3">
    <source>
        <dbReference type="EMBL" id="EOB00649.1"/>
    </source>
</evidence>
<evidence type="ECO:0000313" key="4">
    <source>
        <dbReference type="Proteomes" id="UP000296049"/>
    </source>
</evidence>
<reference evidence="4" key="1">
    <citation type="journal article" date="2013" name="Nat. Genet.">
        <title>The duck genome and transcriptome provide insight into an avian influenza virus reservoir species.</title>
        <authorList>
            <person name="Huang Y."/>
            <person name="Li Y."/>
            <person name="Burt D.W."/>
            <person name="Chen H."/>
            <person name="Zhang Y."/>
            <person name="Qian W."/>
            <person name="Kim H."/>
            <person name="Gan S."/>
            <person name="Zhao Y."/>
            <person name="Li J."/>
            <person name="Yi K."/>
            <person name="Feng H."/>
            <person name="Zhu P."/>
            <person name="Li B."/>
            <person name="Liu Q."/>
            <person name="Fairley S."/>
            <person name="Magor K.E."/>
            <person name="Du Z."/>
            <person name="Hu X."/>
            <person name="Goodman L."/>
            <person name="Tafer H."/>
            <person name="Vignal A."/>
            <person name="Lee T."/>
            <person name="Kim K.W."/>
            <person name="Sheng Z."/>
            <person name="An Y."/>
            <person name="Searle S."/>
            <person name="Herrero J."/>
            <person name="Groenen M.A."/>
            <person name="Crooijmans R.P."/>
            <person name="Faraut T."/>
            <person name="Cai Q."/>
            <person name="Webster R.G."/>
            <person name="Aldridge J.R."/>
            <person name="Warren W.C."/>
            <person name="Bartschat S."/>
            <person name="Kehr S."/>
            <person name="Marz M."/>
            <person name="Stadler P.F."/>
            <person name="Smith J."/>
            <person name="Kraus R.H."/>
            <person name="Zhao Y."/>
            <person name="Ren L."/>
            <person name="Fei J."/>
            <person name="Morisson M."/>
            <person name="Kaiser P."/>
            <person name="Griffin D.K."/>
            <person name="Rao M."/>
            <person name="Pitel F."/>
            <person name="Wang J."/>
            <person name="Li N."/>
        </authorList>
    </citation>
    <scope>NUCLEOTIDE SEQUENCE [LARGE SCALE GENOMIC DNA]</scope>
</reference>
<dbReference type="AlphaFoldDB" id="R0L4W4"/>
<evidence type="ECO:0000256" key="2">
    <source>
        <dbReference type="SAM" id="Phobius"/>
    </source>
</evidence>
<proteinExistence type="predicted"/>
<dbReference type="Proteomes" id="UP000296049">
    <property type="component" value="Unassembled WGS sequence"/>
</dbReference>
<name>R0L4W4_ANAPL</name>
<keyword evidence="2" id="KW-0812">Transmembrane</keyword>
<feature type="region of interest" description="Disordered" evidence="1">
    <location>
        <begin position="328"/>
        <end position="369"/>
    </location>
</feature>
<feature type="transmembrane region" description="Helical" evidence="2">
    <location>
        <begin position="54"/>
        <end position="74"/>
    </location>
</feature>
<dbReference type="EMBL" id="KB743176">
    <property type="protein sequence ID" value="EOB00649.1"/>
    <property type="molecule type" value="Genomic_DNA"/>
</dbReference>
<organism evidence="3 4">
    <name type="scientific">Anas platyrhynchos</name>
    <name type="common">Mallard</name>
    <name type="synonym">Anas boschas</name>
    <dbReference type="NCBI Taxonomy" id="8839"/>
    <lineage>
        <taxon>Eukaryota</taxon>
        <taxon>Metazoa</taxon>
        <taxon>Chordata</taxon>
        <taxon>Craniata</taxon>
        <taxon>Vertebrata</taxon>
        <taxon>Euteleostomi</taxon>
        <taxon>Archelosauria</taxon>
        <taxon>Archosauria</taxon>
        <taxon>Dinosauria</taxon>
        <taxon>Saurischia</taxon>
        <taxon>Theropoda</taxon>
        <taxon>Coelurosauria</taxon>
        <taxon>Aves</taxon>
        <taxon>Neognathae</taxon>
        <taxon>Galloanserae</taxon>
        <taxon>Anseriformes</taxon>
        <taxon>Anatidae</taxon>
        <taxon>Anatinae</taxon>
        <taxon>Anas</taxon>
    </lineage>
</organism>